<proteinExistence type="inferred from homology"/>
<protein>
    <submittedName>
        <fullName evidence="5">D-allose-binding periplasmic protein</fullName>
    </submittedName>
</protein>
<keyword evidence="3" id="KW-0732">Signal</keyword>
<evidence type="ECO:0000256" key="2">
    <source>
        <dbReference type="ARBA" id="ARBA00007639"/>
    </source>
</evidence>
<comment type="similarity">
    <text evidence="2">Belongs to the bacterial solute-binding protein 2 family.</text>
</comment>
<dbReference type="KEGG" id="alam:RT761_01719"/>
<dbReference type="InterPro" id="IPR028082">
    <property type="entry name" value="Peripla_BP_I"/>
</dbReference>
<gene>
    <name evidence="5" type="primary">alsB_5</name>
    <name evidence="5" type="ORF">RT761_01719</name>
</gene>
<dbReference type="GO" id="GO:0030246">
    <property type="term" value="F:carbohydrate binding"/>
    <property type="evidence" value="ECO:0007669"/>
    <property type="project" value="UniProtKB-ARBA"/>
</dbReference>
<dbReference type="Proteomes" id="UP000594463">
    <property type="component" value="Chromosome"/>
</dbReference>
<dbReference type="Pfam" id="PF13407">
    <property type="entry name" value="Peripla_BP_4"/>
    <property type="match status" value="1"/>
</dbReference>
<dbReference type="Gene3D" id="3.40.50.2300">
    <property type="match status" value="2"/>
</dbReference>
<evidence type="ECO:0000313" key="5">
    <source>
        <dbReference type="EMBL" id="QPM68498.1"/>
    </source>
</evidence>
<reference evidence="5 6" key="1">
    <citation type="journal article" date="2021" name="Nat. Commun.">
        <title>Isolation of a member of the candidate phylum Atribacteria reveals a unique cell membrane structure.</title>
        <authorList>
            <person name="Taiki K."/>
            <person name="Nobu M.K."/>
            <person name="Kusada H."/>
            <person name="Meng X.-Y."/>
            <person name="Hosoki N."/>
            <person name="Uematsu K."/>
            <person name="Yoshioka H."/>
            <person name="Kamagata Y."/>
            <person name="Tamaki H."/>
        </authorList>
    </citation>
    <scope>NUCLEOTIDE SEQUENCE [LARGE SCALE GENOMIC DNA]</scope>
    <source>
        <strain evidence="5 6">RT761</strain>
    </source>
</reference>
<comment type="subcellular location">
    <subcellularLocation>
        <location evidence="1">Cell envelope</location>
    </subcellularLocation>
</comment>
<keyword evidence="6" id="KW-1185">Reference proteome</keyword>
<dbReference type="EMBL" id="CP065383">
    <property type="protein sequence ID" value="QPM68498.1"/>
    <property type="molecule type" value="Genomic_DNA"/>
</dbReference>
<evidence type="ECO:0000259" key="4">
    <source>
        <dbReference type="Pfam" id="PF13407"/>
    </source>
</evidence>
<sequence length="336" mass="37403">MKLKVLFMICVLVFSLVFASTLPVFSQEKEQYYWIASVSTLPLFLTHDYPALKEEADRVGAEIHFMGPQNIDIEMQNNVLQQVMAKNPDGILFMPFGEGHNTVIDQVLAQGVPLVCIDGDAPNTNRICYSGTDWEELGRFQARLMAELIGEKGKVMLSAVIPNDNTLKARNGIEKEMEKYPNIEIVGLQNDQGSVIEAARLTAEAIQANPEINGFIGINASSGPGIARAIEEAGKVGEIKVVCVDNTPDIIEAVKKQTIQAAVVQKREAFEIWGFRVLYEYNHPSTPILQKYKDMGFPMVPKLIMTGVLVMTPDNVDQMIDVLDYQEQVYKDMGLM</sequence>
<accession>A0A7T1F2X7</accession>
<feature type="domain" description="Periplasmic binding protein" evidence="4">
    <location>
        <begin position="39"/>
        <end position="281"/>
    </location>
</feature>
<dbReference type="PANTHER" id="PTHR46847">
    <property type="entry name" value="D-ALLOSE-BINDING PERIPLASMIC PROTEIN-RELATED"/>
    <property type="match status" value="1"/>
</dbReference>
<dbReference type="GO" id="GO:0030313">
    <property type="term" value="C:cell envelope"/>
    <property type="evidence" value="ECO:0007669"/>
    <property type="project" value="UniProtKB-SubCell"/>
</dbReference>
<dbReference type="RefSeq" id="WP_218111002.1">
    <property type="nucleotide sequence ID" value="NZ_CP065383.1"/>
</dbReference>
<dbReference type="InterPro" id="IPR025997">
    <property type="entry name" value="SBP_2_dom"/>
</dbReference>
<evidence type="ECO:0000313" key="6">
    <source>
        <dbReference type="Proteomes" id="UP000594463"/>
    </source>
</evidence>
<dbReference type="AlphaFoldDB" id="A0A7T1F2X7"/>
<dbReference type="PANTHER" id="PTHR46847:SF1">
    <property type="entry name" value="D-ALLOSE-BINDING PERIPLASMIC PROTEIN-RELATED"/>
    <property type="match status" value="1"/>
</dbReference>
<dbReference type="SUPFAM" id="SSF53822">
    <property type="entry name" value="Periplasmic binding protein-like I"/>
    <property type="match status" value="1"/>
</dbReference>
<name>A0A7T1F2X7_ATRLM</name>
<evidence type="ECO:0000256" key="3">
    <source>
        <dbReference type="ARBA" id="ARBA00022729"/>
    </source>
</evidence>
<evidence type="ECO:0000256" key="1">
    <source>
        <dbReference type="ARBA" id="ARBA00004196"/>
    </source>
</evidence>
<organism evidence="5 6">
    <name type="scientific">Atribacter laminatus</name>
    <dbReference type="NCBI Taxonomy" id="2847778"/>
    <lineage>
        <taxon>Bacteria</taxon>
        <taxon>Pseudomonadati</taxon>
        <taxon>Atribacterota</taxon>
        <taxon>Atribacteria</taxon>
        <taxon>Atribacterales</taxon>
        <taxon>Atribacteraceae</taxon>
        <taxon>Atribacter</taxon>
    </lineage>
</organism>